<reference evidence="4" key="1">
    <citation type="journal article" date="2020" name="bioRxiv">
        <title>Genomic and phenotypic heterogeneity of clinical isolates of the human pathogens Aspergillus fumigatus, Aspergillus lentulus and Aspergillus fumigatiaffinis.</title>
        <authorList>
            <person name="dos Santos R.A.C."/>
            <person name="Steenwyk J.L."/>
            <person name="Rivero-Menendez O."/>
            <person name="Mead M.E."/>
            <person name="Silva L.P."/>
            <person name="Bastos R.W."/>
            <person name="Alastruey-Izquierdo A."/>
            <person name="Goldman G.H."/>
            <person name="Rokas A."/>
        </authorList>
    </citation>
    <scope>NUCLEOTIDE SEQUENCE</scope>
    <source>
        <strain evidence="4">CNM-CM6805</strain>
    </source>
</reference>
<dbReference type="Pfam" id="PF01822">
    <property type="entry name" value="WSC"/>
    <property type="match status" value="1"/>
</dbReference>
<dbReference type="EMBL" id="JAAAPX010000106">
    <property type="protein sequence ID" value="KAF4231168.1"/>
    <property type="molecule type" value="Genomic_DNA"/>
</dbReference>
<name>A0A8H4M7G3_9EURO</name>
<reference evidence="4" key="2">
    <citation type="submission" date="2020-04" db="EMBL/GenBank/DDBJ databases">
        <authorList>
            <person name="Santos R.A.C."/>
            <person name="Steenwyk J.L."/>
            <person name="Rivero-Menendez O."/>
            <person name="Mead M.E."/>
            <person name="Silva L.P."/>
            <person name="Bastos R.W."/>
            <person name="Alastruey-Izquierdo A."/>
            <person name="Goldman G.H."/>
            <person name="Rokas A."/>
        </authorList>
    </citation>
    <scope>NUCLEOTIDE SEQUENCE</scope>
    <source>
        <strain evidence="4">CNM-CM6805</strain>
    </source>
</reference>
<feature type="region of interest" description="Disordered" evidence="1">
    <location>
        <begin position="353"/>
        <end position="383"/>
    </location>
</feature>
<proteinExistence type="predicted"/>
<accession>A0A8H4M7G3</accession>
<protein>
    <recommendedName>
        <fullName evidence="3">WSC domain-containing protein</fullName>
    </recommendedName>
</protein>
<sequence length="622" mass="67261">MHFKATAIQFAAHYATAIAKDSRTFAVNHFYGQGPLTMGRMDPIINPGTASSHVHAIQGGSNFNLTMGNDDLLDSRCTSSLVDADKSNYWTPALYFQDPKNGSFISVPMFYMNVYYFFEPTDDDIKAFPVGLRMVSGNNSLRTPPPGGAANVLDTNEGVIQPVQWTCPRTSYDPPSYPADSDGLHGVGIQDPNNAGAGVGFPHMNCDGYASPLRADIHFPSCYNPEAGLDDYENNMVFPSSKGTTGGKMNCPTGWIHLPHIFYEVYWNTPLFADMWEQGKGTQPFILANGDRTGYSLHGDFISGWDVDVLQKIIDNCDAGDSGMDKCADAGTINDSSDSCNIANLVPETISGVLEKLPGDNPPTGWGQGESASSSSSDPESTSITTSILSASQILSTTPTQVSTTENTIVGWSYLGCYSDNETTRALTGIQFADLGIGNVTSTGCMEYCGNAGFSLAGTEYAGQCFCGDNMEGSSKIAANKCDMKCEGDASQICGGSLALSVFEKAKKTASKRSRMDFFNMCTENMFLLRGYLRLLEHLQYYSIAGLRRSLQILYIQNPSLLINACLLLASSVAALLWLLRRPKIRMNDLWCYGVPSQRTKRRPAGATGLLEFQVAVNGDAS</sequence>
<evidence type="ECO:0000259" key="3">
    <source>
        <dbReference type="PROSITE" id="PS51212"/>
    </source>
</evidence>
<dbReference type="PANTHER" id="PTHR43662">
    <property type="match status" value="1"/>
</dbReference>
<evidence type="ECO:0000256" key="2">
    <source>
        <dbReference type="SAM" id="Phobius"/>
    </source>
</evidence>
<evidence type="ECO:0000313" key="4">
    <source>
        <dbReference type="EMBL" id="KAF4231168.1"/>
    </source>
</evidence>
<evidence type="ECO:0000313" key="5">
    <source>
        <dbReference type="Proteomes" id="UP000653565"/>
    </source>
</evidence>
<dbReference type="InterPro" id="IPR018535">
    <property type="entry name" value="DUF1996"/>
</dbReference>
<dbReference type="PANTHER" id="PTHR43662:SF11">
    <property type="entry name" value="WSC DOMAIN-CONTAINING PROTEIN"/>
    <property type="match status" value="1"/>
</dbReference>
<dbReference type="OrthoDB" id="74764at2759"/>
<comment type="caution">
    <text evidence="4">The sequence shown here is derived from an EMBL/GenBank/DDBJ whole genome shotgun (WGS) entry which is preliminary data.</text>
</comment>
<evidence type="ECO:0000256" key="1">
    <source>
        <dbReference type="SAM" id="MobiDB-lite"/>
    </source>
</evidence>
<feature type="transmembrane region" description="Helical" evidence="2">
    <location>
        <begin position="561"/>
        <end position="580"/>
    </location>
</feature>
<dbReference type="InterPro" id="IPR002889">
    <property type="entry name" value="WSC_carb-bd"/>
</dbReference>
<gene>
    <name evidence="4" type="ORF">CNMCM6805_000257</name>
</gene>
<dbReference type="Proteomes" id="UP000653565">
    <property type="component" value="Unassembled WGS sequence"/>
</dbReference>
<feature type="compositionally biased region" description="Low complexity" evidence="1">
    <location>
        <begin position="371"/>
        <end position="383"/>
    </location>
</feature>
<dbReference type="SMART" id="SM00321">
    <property type="entry name" value="WSC"/>
    <property type="match status" value="1"/>
</dbReference>
<keyword evidence="2" id="KW-1133">Transmembrane helix</keyword>
<feature type="domain" description="WSC" evidence="3">
    <location>
        <begin position="411"/>
        <end position="506"/>
    </location>
</feature>
<organism evidence="4 5">
    <name type="scientific">Aspergillus fumigatiaffinis</name>
    <dbReference type="NCBI Taxonomy" id="340414"/>
    <lineage>
        <taxon>Eukaryota</taxon>
        <taxon>Fungi</taxon>
        <taxon>Dikarya</taxon>
        <taxon>Ascomycota</taxon>
        <taxon>Pezizomycotina</taxon>
        <taxon>Eurotiomycetes</taxon>
        <taxon>Eurotiomycetidae</taxon>
        <taxon>Eurotiales</taxon>
        <taxon>Aspergillaceae</taxon>
        <taxon>Aspergillus</taxon>
        <taxon>Aspergillus subgen. Fumigati</taxon>
    </lineage>
</organism>
<dbReference type="PROSITE" id="PS51212">
    <property type="entry name" value="WSC"/>
    <property type="match status" value="1"/>
</dbReference>
<keyword evidence="2" id="KW-0812">Transmembrane</keyword>
<keyword evidence="5" id="KW-1185">Reference proteome</keyword>
<dbReference type="Pfam" id="PF09362">
    <property type="entry name" value="DUF1996"/>
    <property type="match status" value="1"/>
</dbReference>
<keyword evidence="2" id="KW-0472">Membrane</keyword>
<dbReference type="AlphaFoldDB" id="A0A8H4M7G3"/>